<reference evidence="1" key="1">
    <citation type="submission" date="2018-05" db="EMBL/GenBank/DDBJ databases">
        <authorList>
            <person name="Lanie J.A."/>
            <person name="Ng W.-L."/>
            <person name="Kazmierczak K.M."/>
            <person name="Andrzejewski T.M."/>
            <person name="Davidsen T.M."/>
            <person name="Wayne K.J."/>
            <person name="Tettelin H."/>
            <person name="Glass J.I."/>
            <person name="Rusch D."/>
            <person name="Podicherti R."/>
            <person name="Tsui H.-C.T."/>
            <person name="Winkler M.E."/>
        </authorList>
    </citation>
    <scope>NUCLEOTIDE SEQUENCE</scope>
</reference>
<organism evidence="1">
    <name type="scientific">marine metagenome</name>
    <dbReference type="NCBI Taxonomy" id="408172"/>
    <lineage>
        <taxon>unclassified sequences</taxon>
        <taxon>metagenomes</taxon>
        <taxon>ecological metagenomes</taxon>
    </lineage>
</organism>
<name>A0A381TNN7_9ZZZZ</name>
<gene>
    <name evidence="1" type="ORF">METZ01_LOCUS70293</name>
</gene>
<proteinExistence type="predicted"/>
<dbReference type="EMBL" id="UINC01004868">
    <property type="protein sequence ID" value="SVA17439.1"/>
    <property type="molecule type" value="Genomic_DNA"/>
</dbReference>
<sequence length="50" mass="5763">MLPILDQSMLPILDQRVFSINGDRESGRKSSKVFIYNKNDDPGDRLIKKI</sequence>
<dbReference type="AlphaFoldDB" id="A0A381TNN7"/>
<accession>A0A381TNN7</accession>
<protein>
    <submittedName>
        <fullName evidence="1">Uncharacterized protein</fullName>
    </submittedName>
</protein>
<evidence type="ECO:0000313" key="1">
    <source>
        <dbReference type="EMBL" id="SVA17439.1"/>
    </source>
</evidence>